<comment type="caution">
    <text evidence="2">The sequence shown here is derived from an EMBL/GenBank/DDBJ whole genome shotgun (WGS) entry which is preliminary data.</text>
</comment>
<protein>
    <submittedName>
        <fullName evidence="2">Uncharacterized protein</fullName>
    </submittedName>
</protein>
<feature type="non-terminal residue" evidence="2">
    <location>
        <position position="1"/>
    </location>
</feature>
<reference evidence="2 3" key="1">
    <citation type="journal article" date="2018" name="Front. Plant Sci.">
        <title>Red Clover (Trifolium pratense) and Zigzag Clover (T. medium) - A Picture of Genomic Similarities and Differences.</title>
        <authorList>
            <person name="Dluhosova J."/>
            <person name="Istvanek J."/>
            <person name="Nedelnik J."/>
            <person name="Repkova J."/>
        </authorList>
    </citation>
    <scope>NUCLEOTIDE SEQUENCE [LARGE SCALE GENOMIC DNA]</scope>
    <source>
        <strain evidence="3">cv. 10/8</strain>
        <tissue evidence="2">Leaf</tissue>
    </source>
</reference>
<evidence type="ECO:0000256" key="1">
    <source>
        <dbReference type="SAM" id="MobiDB-lite"/>
    </source>
</evidence>
<feature type="compositionally biased region" description="Polar residues" evidence="1">
    <location>
        <begin position="21"/>
        <end position="33"/>
    </location>
</feature>
<feature type="region of interest" description="Disordered" evidence="1">
    <location>
        <begin position="14"/>
        <end position="33"/>
    </location>
</feature>
<keyword evidence="3" id="KW-1185">Reference proteome</keyword>
<organism evidence="2 3">
    <name type="scientific">Trifolium medium</name>
    <dbReference type="NCBI Taxonomy" id="97028"/>
    <lineage>
        <taxon>Eukaryota</taxon>
        <taxon>Viridiplantae</taxon>
        <taxon>Streptophyta</taxon>
        <taxon>Embryophyta</taxon>
        <taxon>Tracheophyta</taxon>
        <taxon>Spermatophyta</taxon>
        <taxon>Magnoliopsida</taxon>
        <taxon>eudicotyledons</taxon>
        <taxon>Gunneridae</taxon>
        <taxon>Pentapetalae</taxon>
        <taxon>rosids</taxon>
        <taxon>fabids</taxon>
        <taxon>Fabales</taxon>
        <taxon>Fabaceae</taxon>
        <taxon>Papilionoideae</taxon>
        <taxon>50 kb inversion clade</taxon>
        <taxon>NPAAA clade</taxon>
        <taxon>Hologalegina</taxon>
        <taxon>IRL clade</taxon>
        <taxon>Trifolieae</taxon>
        <taxon>Trifolium</taxon>
    </lineage>
</organism>
<evidence type="ECO:0000313" key="2">
    <source>
        <dbReference type="EMBL" id="MCI86270.1"/>
    </source>
</evidence>
<evidence type="ECO:0000313" key="3">
    <source>
        <dbReference type="Proteomes" id="UP000265520"/>
    </source>
</evidence>
<name>A0A392VIS3_9FABA</name>
<dbReference type="AlphaFoldDB" id="A0A392VIS3"/>
<proteinExistence type="predicted"/>
<sequence>STWEENSMVFDPSRIIGSSYRAESSTRYTEQEH</sequence>
<dbReference type="Proteomes" id="UP000265520">
    <property type="component" value="Unassembled WGS sequence"/>
</dbReference>
<accession>A0A392VIS3</accession>
<dbReference type="EMBL" id="LXQA011135827">
    <property type="protein sequence ID" value="MCI86270.1"/>
    <property type="molecule type" value="Genomic_DNA"/>
</dbReference>